<keyword evidence="2" id="KW-1185">Reference proteome</keyword>
<dbReference type="AlphaFoldDB" id="A0A285G3R3"/>
<dbReference type="Proteomes" id="UP000219573">
    <property type="component" value="Unassembled WGS sequence"/>
</dbReference>
<evidence type="ECO:0000313" key="2">
    <source>
        <dbReference type="Proteomes" id="UP000219573"/>
    </source>
</evidence>
<reference evidence="2" key="1">
    <citation type="submission" date="2017-09" db="EMBL/GenBank/DDBJ databases">
        <authorList>
            <person name="Varghese N."/>
            <person name="Submissions S."/>
        </authorList>
    </citation>
    <scope>NUCLEOTIDE SEQUENCE [LARGE SCALE GENOMIC DNA]</scope>
    <source>
        <strain evidence="2">MSL47</strain>
    </source>
</reference>
<name>A0A285G3R3_9FIRM</name>
<gene>
    <name evidence="1" type="ORF">SAMN06265827_104100</name>
</gene>
<proteinExistence type="predicted"/>
<sequence>MIILYLNHQFHEFFTSNRKKNILISSSFFDYIIVNIEVDHLIKEQYINC</sequence>
<organism evidence="1 2">
    <name type="scientific">Orenia metallireducens</name>
    <dbReference type="NCBI Taxonomy" id="1413210"/>
    <lineage>
        <taxon>Bacteria</taxon>
        <taxon>Bacillati</taxon>
        <taxon>Bacillota</taxon>
        <taxon>Clostridia</taxon>
        <taxon>Halanaerobiales</taxon>
        <taxon>Halobacteroidaceae</taxon>
        <taxon>Orenia</taxon>
    </lineage>
</organism>
<protein>
    <submittedName>
        <fullName evidence="1">Uncharacterized protein</fullName>
    </submittedName>
</protein>
<evidence type="ECO:0000313" key="1">
    <source>
        <dbReference type="EMBL" id="SNY17166.1"/>
    </source>
</evidence>
<accession>A0A285G3R3</accession>
<dbReference type="EMBL" id="OBDZ01000004">
    <property type="protein sequence ID" value="SNY17166.1"/>
    <property type="molecule type" value="Genomic_DNA"/>
</dbReference>